<evidence type="ECO:0000313" key="4">
    <source>
        <dbReference type="Proteomes" id="UP000277582"/>
    </source>
</evidence>
<protein>
    <recommendedName>
        <fullName evidence="2">DUF5591 domain-containing protein</fullName>
    </recommendedName>
</protein>
<reference evidence="3 4" key="1">
    <citation type="submission" date="2018-10" db="EMBL/GenBank/DDBJ databases">
        <title>Co-occurring genomic capacity for anaerobic methane metabolism and dissimilatory sulfite reduction discovered in the Korarchaeota.</title>
        <authorList>
            <person name="Mckay L.J."/>
            <person name="Dlakic M."/>
            <person name="Fields M.W."/>
            <person name="Delmont T.O."/>
            <person name="Eren A.M."/>
            <person name="Jay Z.J."/>
            <person name="Klingelsmith K.B."/>
            <person name="Rusch D.B."/>
            <person name="Inskeep W.P."/>
        </authorList>
    </citation>
    <scope>NUCLEOTIDE SEQUENCE [LARGE SCALE GENOMIC DNA]</scope>
    <source>
        <strain evidence="3 4">MDKW</strain>
    </source>
</reference>
<dbReference type="AlphaFoldDB" id="A0A429GCE6"/>
<evidence type="ECO:0000313" key="3">
    <source>
        <dbReference type="EMBL" id="RSN71494.1"/>
    </source>
</evidence>
<dbReference type="InterPro" id="IPR036895">
    <property type="entry name" value="Uracil-DNA_glycosylase-like_sf"/>
</dbReference>
<dbReference type="Gene3D" id="3.40.50.10630">
    <property type="entry name" value="Uracil-DNA glycosylase-like"/>
    <property type="match status" value="1"/>
</dbReference>
<keyword evidence="4" id="KW-1185">Reference proteome</keyword>
<dbReference type="GO" id="GO:0008033">
    <property type="term" value="P:tRNA processing"/>
    <property type="evidence" value="ECO:0007669"/>
    <property type="project" value="UniProtKB-KW"/>
</dbReference>
<dbReference type="Proteomes" id="UP000277582">
    <property type="component" value="Unassembled WGS sequence"/>
</dbReference>
<evidence type="ECO:0000256" key="1">
    <source>
        <dbReference type="ARBA" id="ARBA00022694"/>
    </source>
</evidence>
<keyword evidence="1" id="KW-0819">tRNA processing</keyword>
<comment type="caution">
    <text evidence="3">The sequence shown here is derived from an EMBL/GenBank/DDBJ whole genome shotgun (WGS) entry which is preliminary data.</text>
</comment>
<gene>
    <name evidence="3" type="ORF">D6D85_15940</name>
</gene>
<dbReference type="Pfam" id="PF17884">
    <property type="entry name" value="DUF5591"/>
    <property type="match status" value="1"/>
</dbReference>
<dbReference type="EMBL" id="RCOS01000174">
    <property type="protein sequence ID" value="RSN71494.1"/>
    <property type="molecule type" value="Genomic_DNA"/>
</dbReference>
<sequence>MERDEIYRRISLKRAKGVKIERSLCFYNPHEVYTALTNNSEVRKWLEFISNHYTPPKAKILLIYPCSAEKPYHESRSYRRLFSTLSKLGERRKDVHVVTISEPFGLVPEEFYGKKNYWHDWKNSWYDCPGLFEWWCKKYGQPYSKEYLEKCIQILASYVAKFFIKATESYSRIIAFVRTFSSRLEVRDDYTHRRIVELAAKIAKVRVDMLPSKELIAEIVLKRGRFAWDMYGVSHPIAQDYLLNYLIEVLKNEN</sequence>
<feature type="domain" description="DUF5591" evidence="2">
    <location>
        <begin position="42"/>
        <end position="112"/>
    </location>
</feature>
<dbReference type="OrthoDB" id="115061at2157"/>
<dbReference type="RefSeq" id="WP_125672949.1">
    <property type="nucleotide sequence ID" value="NZ_RCOS01000174.1"/>
</dbReference>
<proteinExistence type="predicted"/>
<dbReference type="SUPFAM" id="SSF52141">
    <property type="entry name" value="Uracil-DNA glycosylase-like"/>
    <property type="match status" value="1"/>
</dbReference>
<dbReference type="InterPro" id="IPR040777">
    <property type="entry name" value="DUF5591"/>
</dbReference>
<name>A0A429GCE6_9CREN</name>
<accession>A0A429GCE6</accession>
<organism evidence="3 4">
    <name type="scientific">Candidatus Methanodesulfokora washburnensis</name>
    <dbReference type="NCBI Taxonomy" id="2478471"/>
    <lineage>
        <taxon>Archaea</taxon>
        <taxon>Thermoproteota</taxon>
        <taxon>Candidatus Korarchaeia</taxon>
        <taxon>Candidatus Korarchaeia incertae sedis</taxon>
        <taxon>Candidatus Methanodesulfokora</taxon>
    </lineage>
</organism>
<evidence type="ECO:0000259" key="2">
    <source>
        <dbReference type="Pfam" id="PF17884"/>
    </source>
</evidence>